<dbReference type="InterPro" id="IPR003661">
    <property type="entry name" value="HisK_dim/P_dom"/>
</dbReference>
<dbReference type="EMBL" id="LOCQ01000062">
    <property type="protein sequence ID" value="OBV36905.1"/>
    <property type="molecule type" value="Genomic_DNA"/>
</dbReference>
<evidence type="ECO:0000256" key="2">
    <source>
        <dbReference type="ARBA" id="ARBA00004370"/>
    </source>
</evidence>
<dbReference type="Pfam" id="PF00672">
    <property type="entry name" value="HAMP"/>
    <property type="match status" value="1"/>
</dbReference>
<dbReference type="InterPro" id="IPR003594">
    <property type="entry name" value="HATPase_dom"/>
</dbReference>
<evidence type="ECO:0000259" key="12">
    <source>
        <dbReference type="PROSITE" id="PS50109"/>
    </source>
</evidence>
<comment type="subcellular location">
    <subcellularLocation>
        <location evidence="2">Membrane</location>
    </subcellularLocation>
</comment>
<dbReference type="InterPro" id="IPR036890">
    <property type="entry name" value="HATPase_C_sf"/>
</dbReference>
<evidence type="ECO:0000313" key="14">
    <source>
        <dbReference type="EMBL" id="OBV36905.1"/>
    </source>
</evidence>
<keyword evidence="8 11" id="KW-1133">Transmembrane helix</keyword>
<dbReference type="SUPFAM" id="SSF55874">
    <property type="entry name" value="ATPase domain of HSP90 chaperone/DNA topoisomerase II/histidine kinase"/>
    <property type="match status" value="1"/>
</dbReference>
<dbReference type="CDD" id="cd00082">
    <property type="entry name" value="HisKA"/>
    <property type="match status" value="1"/>
</dbReference>
<dbReference type="Gene3D" id="1.10.287.130">
    <property type="match status" value="1"/>
</dbReference>
<accession>A0A1A7BWL7</accession>
<dbReference type="PROSITE" id="PS50885">
    <property type="entry name" value="HAMP"/>
    <property type="match status" value="1"/>
</dbReference>
<keyword evidence="4" id="KW-0597">Phosphoprotein</keyword>
<dbReference type="InterPro" id="IPR036097">
    <property type="entry name" value="HisK_dim/P_sf"/>
</dbReference>
<evidence type="ECO:0000256" key="8">
    <source>
        <dbReference type="ARBA" id="ARBA00022989"/>
    </source>
</evidence>
<dbReference type="SMART" id="SM00388">
    <property type="entry name" value="HisKA"/>
    <property type="match status" value="1"/>
</dbReference>
<feature type="transmembrane region" description="Helical" evidence="11">
    <location>
        <begin position="160"/>
        <end position="183"/>
    </location>
</feature>
<evidence type="ECO:0000256" key="11">
    <source>
        <dbReference type="SAM" id="Phobius"/>
    </source>
</evidence>
<dbReference type="SUPFAM" id="SSF158472">
    <property type="entry name" value="HAMP domain-like"/>
    <property type="match status" value="1"/>
</dbReference>
<dbReference type="SMART" id="SM00387">
    <property type="entry name" value="HATPase_c"/>
    <property type="match status" value="1"/>
</dbReference>
<dbReference type="AlphaFoldDB" id="A0A1A7BWL7"/>
<protein>
    <recommendedName>
        <fullName evidence="3">histidine kinase</fullName>
        <ecNumber evidence="3">2.7.13.3</ecNumber>
    </recommendedName>
</protein>
<dbReference type="PRINTS" id="PR00344">
    <property type="entry name" value="BCTRLSENSOR"/>
</dbReference>
<evidence type="ECO:0000256" key="5">
    <source>
        <dbReference type="ARBA" id="ARBA00022679"/>
    </source>
</evidence>
<dbReference type="Pfam" id="PF02518">
    <property type="entry name" value="HATPase_c"/>
    <property type="match status" value="1"/>
</dbReference>
<evidence type="ECO:0000313" key="15">
    <source>
        <dbReference type="Proteomes" id="UP000092713"/>
    </source>
</evidence>
<dbReference type="Proteomes" id="UP000092713">
    <property type="component" value="Unassembled WGS sequence"/>
</dbReference>
<evidence type="ECO:0000256" key="6">
    <source>
        <dbReference type="ARBA" id="ARBA00022692"/>
    </source>
</evidence>
<dbReference type="EC" id="2.7.13.3" evidence="3"/>
<dbReference type="RefSeq" id="WP_245714470.1">
    <property type="nucleotide sequence ID" value="NZ_LOCQ01000062.1"/>
</dbReference>
<dbReference type="PANTHER" id="PTHR45436">
    <property type="entry name" value="SENSOR HISTIDINE KINASE YKOH"/>
    <property type="match status" value="1"/>
</dbReference>
<dbReference type="InterPro" id="IPR004358">
    <property type="entry name" value="Sig_transdc_His_kin-like_C"/>
</dbReference>
<keyword evidence="6 11" id="KW-0812">Transmembrane</keyword>
<keyword evidence="15" id="KW-1185">Reference proteome</keyword>
<evidence type="ECO:0000259" key="13">
    <source>
        <dbReference type="PROSITE" id="PS50885"/>
    </source>
</evidence>
<sequence>MPEPLPLLRVPAFSARTIATGYVAVSLLVLAMFAGPLWYTWKTNVEEVRTELLQTDTERLSKLFASNGPGALSVAIEAQTSGTYQGVGRLMLFMAPNGVKLAGNLDAWPTGAPNHTSPCAATILVDGIERRVELIHTVLPGGYRLLLASNLNRFEKLEKLFVRGLLGCACAVLLVAVLGALLIRRVLLRKVDSISQTTAAIIAGKLTQRLPTPRQGDELERLTHTVNGMLDQIEHLVHSVQDVSNAIAHDLRTPLSELRARLEELSVTRPPEADTYAEIEAAINDVDRVMAIFNALLRLAEIDSGTRRGGFVPVDLAKLAAEVTEFYLPVAELNDVSLTFLPQGMLHTVGDPLLLAQALGNLVENALKYAPAHGHIAIGARRASELDIELTVADNGPGVPEGERARVVERFYRSDTSRGTPGVGLGLALVSAVARLHGGILRLEDNEPGLRVVLCLAVPRQTT</sequence>
<dbReference type="PANTHER" id="PTHR45436:SF8">
    <property type="entry name" value="HISTIDINE KINASE"/>
    <property type="match status" value="1"/>
</dbReference>
<dbReference type="Gene3D" id="6.10.340.10">
    <property type="match status" value="1"/>
</dbReference>
<dbReference type="Gene3D" id="3.30.565.10">
    <property type="entry name" value="Histidine kinase-like ATPase, C-terminal domain"/>
    <property type="match status" value="1"/>
</dbReference>
<dbReference type="InterPro" id="IPR050428">
    <property type="entry name" value="TCS_sensor_his_kinase"/>
</dbReference>
<dbReference type="PATRIC" id="fig|1747903.4.peg.396"/>
<evidence type="ECO:0000256" key="10">
    <source>
        <dbReference type="ARBA" id="ARBA00023136"/>
    </source>
</evidence>
<dbReference type="STRING" id="1747903.ASR47_1001383"/>
<evidence type="ECO:0000256" key="4">
    <source>
        <dbReference type="ARBA" id="ARBA00022553"/>
    </source>
</evidence>
<keyword evidence="5" id="KW-0808">Transferase</keyword>
<dbReference type="CDD" id="cd06225">
    <property type="entry name" value="HAMP"/>
    <property type="match status" value="1"/>
</dbReference>
<keyword evidence="7" id="KW-0418">Kinase</keyword>
<dbReference type="CDD" id="cd00075">
    <property type="entry name" value="HATPase"/>
    <property type="match status" value="1"/>
</dbReference>
<proteinExistence type="predicted"/>
<dbReference type="Pfam" id="PF00512">
    <property type="entry name" value="HisKA"/>
    <property type="match status" value="1"/>
</dbReference>
<feature type="domain" description="Histidine kinase" evidence="12">
    <location>
        <begin position="246"/>
        <end position="460"/>
    </location>
</feature>
<evidence type="ECO:0000256" key="9">
    <source>
        <dbReference type="ARBA" id="ARBA00023012"/>
    </source>
</evidence>
<reference evidence="14 15" key="1">
    <citation type="submission" date="2016-04" db="EMBL/GenBank/DDBJ databases">
        <title>Draft genome sequence of Janthinobacterium psychrotolerans sp. nov., isolated from freshwater sediments in Denmark.</title>
        <authorList>
            <person name="Gong X."/>
            <person name="Skrivergaard S."/>
            <person name="Korsgaard B.S."/>
            <person name="Schreiber L."/>
            <person name="Marshall I.P."/>
            <person name="Finster K."/>
            <person name="Schramm A."/>
        </authorList>
    </citation>
    <scope>NUCLEOTIDE SEQUENCE [LARGE SCALE GENOMIC DNA]</scope>
    <source>
        <strain evidence="14 15">S3-2</strain>
    </source>
</reference>
<evidence type="ECO:0000256" key="7">
    <source>
        <dbReference type="ARBA" id="ARBA00022777"/>
    </source>
</evidence>
<comment type="caution">
    <text evidence="14">The sequence shown here is derived from an EMBL/GenBank/DDBJ whole genome shotgun (WGS) entry which is preliminary data.</text>
</comment>
<keyword evidence="10 11" id="KW-0472">Membrane</keyword>
<feature type="domain" description="HAMP" evidence="13">
    <location>
        <begin position="185"/>
        <end position="238"/>
    </location>
</feature>
<organism evidence="14 15">
    <name type="scientific">Janthinobacterium psychrotolerans</name>
    <dbReference type="NCBI Taxonomy" id="1747903"/>
    <lineage>
        <taxon>Bacteria</taxon>
        <taxon>Pseudomonadati</taxon>
        <taxon>Pseudomonadota</taxon>
        <taxon>Betaproteobacteria</taxon>
        <taxon>Burkholderiales</taxon>
        <taxon>Oxalobacteraceae</taxon>
        <taxon>Janthinobacterium</taxon>
    </lineage>
</organism>
<dbReference type="SUPFAM" id="SSF47384">
    <property type="entry name" value="Homodimeric domain of signal transducing histidine kinase"/>
    <property type="match status" value="1"/>
</dbReference>
<gene>
    <name evidence="14" type="ORF">ASR47_1001383</name>
</gene>
<dbReference type="InterPro" id="IPR005467">
    <property type="entry name" value="His_kinase_dom"/>
</dbReference>
<dbReference type="GO" id="GO:0005886">
    <property type="term" value="C:plasma membrane"/>
    <property type="evidence" value="ECO:0007669"/>
    <property type="project" value="TreeGrafter"/>
</dbReference>
<evidence type="ECO:0000256" key="1">
    <source>
        <dbReference type="ARBA" id="ARBA00000085"/>
    </source>
</evidence>
<name>A0A1A7BWL7_9BURK</name>
<feature type="transmembrane region" description="Helical" evidence="11">
    <location>
        <begin position="20"/>
        <end position="39"/>
    </location>
</feature>
<comment type="catalytic activity">
    <reaction evidence="1">
        <text>ATP + protein L-histidine = ADP + protein N-phospho-L-histidine.</text>
        <dbReference type="EC" id="2.7.13.3"/>
    </reaction>
</comment>
<keyword evidence="9" id="KW-0902">Two-component regulatory system</keyword>
<dbReference type="GO" id="GO:0000155">
    <property type="term" value="F:phosphorelay sensor kinase activity"/>
    <property type="evidence" value="ECO:0007669"/>
    <property type="project" value="InterPro"/>
</dbReference>
<dbReference type="SMART" id="SM00304">
    <property type="entry name" value="HAMP"/>
    <property type="match status" value="1"/>
</dbReference>
<dbReference type="InterPro" id="IPR003660">
    <property type="entry name" value="HAMP_dom"/>
</dbReference>
<dbReference type="PROSITE" id="PS50109">
    <property type="entry name" value="HIS_KIN"/>
    <property type="match status" value="1"/>
</dbReference>
<evidence type="ECO:0000256" key="3">
    <source>
        <dbReference type="ARBA" id="ARBA00012438"/>
    </source>
</evidence>